<keyword evidence="1" id="KW-0812">Transmembrane</keyword>
<name>A0A6A5VIV9_9PLEO</name>
<keyword evidence="3" id="KW-1185">Reference proteome</keyword>
<keyword evidence="1" id="KW-0472">Membrane</keyword>
<proteinExistence type="predicted"/>
<accession>A0A6A5VIV9</accession>
<feature type="transmembrane region" description="Helical" evidence="1">
    <location>
        <begin position="56"/>
        <end position="72"/>
    </location>
</feature>
<evidence type="ECO:0000313" key="2">
    <source>
        <dbReference type="EMBL" id="KAF1976598.1"/>
    </source>
</evidence>
<sequence>MLLFEGMFCLLDRFISLVCEQADITAMLVSLVFEYGFMVLYELLFFLSVFSRLRDVIVLSCCIVIFQIFVLSRRRG</sequence>
<organism evidence="2 3">
    <name type="scientific">Bimuria novae-zelandiae CBS 107.79</name>
    <dbReference type="NCBI Taxonomy" id="1447943"/>
    <lineage>
        <taxon>Eukaryota</taxon>
        <taxon>Fungi</taxon>
        <taxon>Dikarya</taxon>
        <taxon>Ascomycota</taxon>
        <taxon>Pezizomycotina</taxon>
        <taxon>Dothideomycetes</taxon>
        <taxon>Pleosporomycetidae</taxon>
        <taxon>Pleosporales</taxon>
        <taxon>Massarineae</taxon>
        <taxon>Didymosphaeriaceae</taxon>
        <taxon>Bimuria</taxon>
    </lineage>
</organism>
<keyword evidence="1" id="KW-1133">Transmembrane helix</keyword>
<protein>
    <submittedName>
        <fullName evidence="2">Uncharacterized protein</fullName>
    </submittedName>
</protein>
<feature type="transmembrane region" description="Helical" evidence="1">
    <location>
        <begin position="24"/>
        <end position="50"/>
    </location>
</feature>
<dbReference type="AlphaFoldDB" id="A0A6A5VIV9"/>
<evidence type="ECO:0000256" key="1">
    <source>
        <dbReference type="SAM" id="Phobius"/>
    </source>
</evidence>
<dbReference type="EMBL" id="ML976666">
    <property type="protein sequence ID" value="KAF1976598.1"/>
    <property type="molecule type" value="Genomic_DNA"/>
</dbReference>
<gene>
    <name evidence="2" type="ORF">BU23DRAFT_30487</name>
</gene>
<evidence type="ECO:0000313" key="3">
    <source>
        <dbReference type="Proteomes" id="UP000800036"/>
    </source>
</evidence>
<reference evidence="2" key="1">
    <citation type="journal article" date="2020" name="Stud. Mycol.">
        <title>101 Dothideomycetes genomes: a test case for predicting lifestyles and emergence of pathogens.</title>
        <authorList>
            <person name="Haridas S."/>
            <person name="Albert R."/>
            <person name="Binder M."/>
            <person name="Bloem J."/>
            <person name="Labutti K."/>
            <person name="Salamov A."/>
            <person name="Andreopoulos B."/>
            <person name="Baker S."/>
            <person name="Barry K."/>
            <person name="Bills G."/>
            <person name="Bluhm B."/>
            <person name="Cannon C."/>
            <person name="Castanera R."/>
            <person name="Culley D."/>
            <person name="Daum C."/>
            <person name="Ezra D."/>
            <person name="Gonzalez J."/>
            <person name="Henrissat B."/>
            <person name="Kuo A."/>
            <person name="Liang C."/>
            <person name="Lipzen A."/>
            <person name="Lutzoni F."/>
            <person name="Magnuson J."/>
            <person name="Mondo S."/>
            <person name="Nolan M."/>
            <person name="Ohm R."/>
            <person name="Pangilinan J."/>
            <person name="Park H.-J."/>
            <person name="Ramirez L."/>
            <person name="Alfaro M."/>
            <person name="Sun H."/>
            <person name="Tritt A."/>
            <person name="Yoshinaga Y."/>
            <person name="Zwiers L.-H."/>
            <person name="Turgeon B."/>
            <person name="Goodwin S."/>
            <person name="Spatafora J."/>
            <person name="Crous P."/>
            <person name="Grigoriev I."/>
        </authorList>
    </citation>
    <scope>NUCLEOTIDE SEQUENCE</scope>
    <source>
        <strain evidence="2">CBS 107.79</strain>
    </source>
</reference>
<dbReference type="Proteomes" id="UP000800036">
    <property type="component" value="Unassembled WGS sequence"/>
</dbReference>